<accession>A0A1W1W311</accession>
<reference evidence="2 3" key="1">
    <citation type="submission" date="2017-04" db="EMBL/GenBank/DDBJ databases">
        <authorList>
            <person name="Afonso C.L."/>
            <person name="Miller P.J."/>
            <person name="Scott M.A."/>
            <person name="Spackman E."/>
            <person name="Goraichik I."/>
            <person name="Dimitrov K.M."/>
            <person name="Suarez D.L."/>
            <person name="Swayne D.E."/>
        </authorList>
    </citation>
    <scope>NUCLEOTIDE SEQUENCE [LARGE SCALE GENOMIC DNA]</scope>
    <source>
        <strain evidence="2 3">ToBE</strain>
    </source>
</reference>
<dbReference type="Proteomes" id="UP000192569">
    <property type="component" value="Chromosome I"/>
</dbReference>
<dbReference type="EMBL" id="LT838272">
    <property type="protein sequence ID" value="SMC00007.1"/>
    <property type="molecule type" value="Genomic_DNA"/>
</dbReference>
<feature type="transmembrane region" description="Helical" evidence="1">
    <location>
        <begin position="57"/>
        <end position="75"/>
    </location>
</feature>
<dbReference type="STRING" id="698762.SAMN00808754_3210"/>
<evidence type="ECO:0000256" key="1">
    <source>
        <dbReference type="SAM" id="Phobius"/>
    </source>
</evidence>
<sequence length="156" mass="17574">MVKETFPAAIYALFLQDFPESLAMSLLVFSILGLKLRDKRIIYIALLQALTNLVRHLPIAFGMHSVLLLFSLVLYTRLFTRQPLSRIFLAGLVCFTILAISELLYTKPLLNLTGIPYTYAFTNPFLRAAFALPGEITLLVVALGKNYYNQKKGLIC</sequence>
<organism evidence="2 3">
    <name type="scientific">Thermanaeromonas toyohensis ToBE</name>
    <dbReference type="NCBI Taxonomy" id="698762"/>
    <lineage>
        <taxon>Bacteria</taxon>
        <taxon>Bacillati</taxon>
        <taxon>Bacillota</taxon>
        <taxon>Clostridia</taxon>
        <taxon>Neomoorellales</taxon>
        <taxon>Neomoorellaceae</taxon>
        <taxon>Thermanaeromonas</taxon>
    </lineage>
</organism>
<name>A0A1W1W311_9FIRM</name>
<keyword evidence="1" id="KW-0472">Membrane</keyword>
<keyword evidence="1" id="KW-0812">Transmembrane</keyword>
<proteinExistence type="predicted"/>
<keyword evidence="1" id="KW-1133">Transmembrane helix</keyword>
<dbReference type="RefSeq" id="WP_084666851.1">
    <property type="nucleotide sequence ID" value="NZ_LT838272.1"/>
</dbReference>
<evidence type="ECO:0000313" key="2">
    <source>
        <dbReference type="EMBL" id="SMC00007.1"/>
    </source>
</evidence>
<gene>
    <name evidence="2" type="ORF">SAMN00808754_3210</name>
</gene>
<feature type="transmembrane region" description="Helical" evidence="1">
    <location>
        <begin position="87"/>
        <end position="105"/>
    </location>
</feature>
<protein>
    <submittedName>
        <fullName evidence="2">Uncharacterized protein</fullName>
    </submittedName>
</protein>
<dbReference type="AlphaFoldDB" id="A0A1W1W311"/>
<keyword evidence="3" id="KW-1185">Reference proteome</keyword>
<dbReference type="OrthoDB" id="1724083at2"/>
<feature type="transmembrane region" description="Helical" evidence="1">
    <location>
        <begin position="125"/>
        <end position="144"/>
    </location>
</feature>
<evidence type="ECO:0000313" key="3">
    <source>
        <dbReference type="Proteomes" id="UP000192569"/>
    </source>
</evidence>